<dbReference type="Proteomes" id="UP000471648">
    <property type="component" value="Unassembled WGS sequence"/>
</dbReference>
<dbReference type="InterPro" id="IPR007310">
    <property type="entry name" value="Aerobactin_biosyn_IucA/IucC_N"/>
</dbReference>
<organism evidence="3 4">
    <name type="scientific">Streptomyces microflavus</name>
    <name type="common">Streptomyces lipmanii</name>
    <dbReference type="NCBI Taxonomy" id="1919"/>
    <lineage>
        <taxon>Bacteria</taxon>
        <taxon>Bacillati</taxon>
        <taxon>Actinomycetota</taxon>
        <taxon>Actinomycetes</taxon>
        <taxon>Kitasatosporales</taxon>
        <taxon>Streptomycetaceae</taxon>
        <taxon>Streptomyces</taxon>
    </lineage>
</organism>
<accession>A0A6N9VJ38</accession>
<evidence type="ECO:0000259" key="2">
    <source>
        <dbReference type="Pfam" id="PF04183"/>
    </source>
</evidence>
<proteinExistence type="predicted"/>
<feature type="non-terminal residue" evidence="3">
    <location>
        <position position="1"/>
    </location>
</feature>
<dbReference type="InterPro" id="IPR037455">
    <property type="entry name" value="LucA/IucC-like"/>
</dbReference>
<evidence type="ECO:0000313" key="3">
    <source>
        <dbReference type="EMBL" id="NEB72387.1"/>
    </source>
</evidence>
<dbReference type="AlphaFoldDB" id="A0A6N9VJ38"/>
<comment type="caution">
    <text evidence="3">The sequence shown here is derived from an EMBL/GenBank/DDBJ whole genome shotgun (WGS) entry which is preliminary data.</text>
</comment>
<name>A0A6N9VJ38_STRMI</name>
<dbReference type="RefSeq" id="WP_203681169.1">
    <property type="nucleotide sequence ID" value="NZ_JAAGME010001521.1"/>
</dbReference>
<sequence>DAERLYRGELDEATRELFAGVLRDQGLDPAAYLYLPVHPWQWDDTVVPLFAPAVADRRIVPLAPDPDERLPQQSIRTFL</sequence>
<feature type="domain" description="Aerobactin siderophore biosynthesis IucA/IucC N-terminal" evidence="2">
    <location>
        <begin position="3"/>
        <end position="78"/>
    </location>
</feature>
<evidence type="ECO:0000256" key="1">
    <source>
        <dbReference type="ARBA" id="ARBA00004924"/>
    </source>
</evidence>
<reference evidence="3 4" key="1">
    <citation type="submission" date="2020-01" db="EMBL/GenBank/DDBJ databases">
        <title>Insect and environment-associated Actinomycetes.</title>
        <authorList>
            <person name="Currrie C."/>
            <person name="Chevrette M."/>
            <person name="Carlson C."/>
            <person name="Stubbendieck R."/>
            <person name="Wendt-Pienkowski E."/>
        </authorList>
    </citation>
    <scope>NUCLEOTIDE SEQUENCE [LARGE SCALE GENOMIC DNA]</scope>
    <source>
        <strain evidence="3 4">SID14438</strain>
    </source>
</reference>
<gene>
    <name evidence="3" type="ORF">G3I39_35735</name>
</gene>
<feature type="non-terminal residue" evidence="3">
    <location>
        <position position="79"/>
    </location>
</feature>
<evidence type="ECO:0000313" key="4">
    <source>
        <dbReference type="Proteomes" id="UP000471648"/>
    </source>
</evidence>
<dbReference type="GO" id="GO:0019290">
    <property type="term" value="P:siderophore biosynthetic process"/>
    <property type="evidence" value="ECO:0007669"/>
    <property type="project" value="InterPro"/>
</dbReference>
<dbReference type="PANTHER" id="PTHR34384">
    <property type="entry name" value="L-2,3-DIAMINOPROPANOATE--CITRATE LIGASE"/>
    <property type="match status" value="1"/>
</dbReference>
<dbReference type="Pfam" id="PF04183">
    <property type="entry name" value="IucA_IucC"/>
    <property type="match status" value="1"/>
</dbReference>
<protein>
    <submittedName>
        <fullName evidence="3">IucA/IucC family siderophore biosynthesis protein</fullName>
    </submittedName>
</protein>
<dbReference type="EMBL" id="JAAGME010001521">
    <property type="protein sequence ID" value="NEB72387.1"/>
    <property type="molecule type" value="Genomic_DNA"/>
</dbReference>
<comment type="pathway">
    <text evidence="1">Siderophore biosynthesis.</text>
</comment>